<feature type="region of interest" description="Disordered" evidence="1">
    <location>
        <begin position="283"/>
        <end position="303"/>
    </location>
</feature>
<dbReference type="EMBL" id="CP017555">
    <property type="protein sequence ID" value="AOW03345.1"/>
    <property type="molecule type" value="Genomic_DNA"/>
</dbReference>
<evidence type="ECO:0000313" key="3">
    <source>
        <dbReference type="Proteomes" id="UP000182444"/>
    </source>
</evidence>
<reference evidence="2 3" key="1">
    <citation type="journal article" date="2016" name="PLoS ONE">
        <title>Sequence Assembly of Yarrowia lipolytica Strain W29/CLIB89 Shows Transposable Element Diversity.</title>
        <authorList>
            <person name="Magnan C."/>
            <person name="Yu J."/>
            <person name="Chang I."/>
            <person name="Jahn E."/>
            <person name="Kanomata Y."/>
            <person name="Wu J."/>
            <person name="Zeller M."/>
            <person name="Oakes M."/>
            <person name="Baldi P."/>
            <person name="Sandmeyer S."/>
        </authorList>
    </citation>
    <scope>NUCLEOTIDE SEQUENCE [LARGE SCALE GENOMIC DNA]</scope>
    <source>
        <strain evidence="3">CLIB89(W29)</strain>
    </source>
</reference>
<dbReference type="VEuPathDB" id="FungiDB:YALI1_C33254g"/>
<name>A0A1D8NCJ2_YARLL</name>
<feature type="region of interest" description="Disordered" evidence="1">
    <location>
        <begin position="133"/>
        <end position="154"/>
    </location>
</feature>
<dbReference type="KEGG" id="yli:2909584"/>
<proteinExistence type="predicted"/>
<evidence type="ECO:0000313" key="2">
    <source>
        <dbReference type="EMBL" id="AOW03345.1"/>
    </source>
</evidence>
<dbReference type="AlphaFoldDB" id="A0A1D8NCJ2"/>
<protein>
    <submittedName>
        <fullName evidence="2">Uncharacterized protein</fullName>
    </submittedName>
</protein>
<feature type="compositionally biased region" description="Pro residues" evidence="1">
    <location>
        <begin position="136"/>
        <end position="145"/>
    </location>
</feature>
<dbReference type="GeneID" id="2909584"/>
<gene>
    <name evidence="2" type="ORF">YALI1_C33254g</name>
</gene>
<accession>A0A1D8NCJ2</accession>
<dbReference type="VEuPathDB" id="FungiDB:YALI0_C24211g"/>
<dbReference type="Proteomes" id="UP000182444">
    <property type="component" value="Chromosome 1C"/>
</dbReference>
<organism evidence="2 3">
    <name type="scientific">Yarrowia lipolytica</name>
    <name type="common">Candida lipolytica</name>
    <dbReference type="NCBI Taxonomy" id="4952"/>
    <lineage>
        <taxon>Eukaryota</taxon>
        <taxon>Fungi</taxon>
        <taxon>Dikarya</taxon>
        <taxon>Ascomycota</taxon>
        <taxon>Saccharomycotina</taxon>
        <taxon>Dipodascomycetes</taxon>
        <taxon>Dipodascales</taxon>
        <taxon>Dipodascales incertae sedis</taxon>
        <taxon>Yarrowia</taxon>
    </lineage>
</organism>
<dbReference type="RefSeq" id="XP_502215.3">
    <property type="nucleotide sequence ID" value="XM_502215.3"/>
</dbReference>
<sequence length="395" mass="42551">MPYALSNSTTTSSWTTHYWPLASGSSISSLVPVLNATTADTVYEKAPRNSSMTLDYNCTSLANTNVPGNTTIGHFHNCSITSAPLEISYNTSLIMNSTVYGDVTRNFTMTPVFSKPTEPTTTTLSTLTVRRTVYPPESPAPPSGTPPQTATTTETPVLYTTVVQVPTELTTTYCVTTVITSLANVTTVMTSKSTTTTVFVDKTTTVKTCPDSELPTSTPTDEPLTPKPEEPTTTFSITLTQTFTIDSTTVSLNPTRHTKQPIPRPFAQTLESIGLPEVFTPERPNPTPIPAEHEPYTPPVIPNPPSKTFSLSPPAPIYIDDPDYKPQPTPDKEPALEPIPELLLESTPTPPPPSSPVTLITPHTSRPMAIGHNGGFSVAPSVVLLFFCHFITLSI</sequence>
<evidence type="ECO:0000256" key="1">
    <source>
        <dbReference type="SAM" id="MobiDB-lite"/>
    </source>
</evidence>
<feature type="region of interest" description="Disordered" evidence="1">
    <location>
        <begin position="209"/>
        <end position="230"/>
    </location>
</feature>